<evidence type="ECO:0000259" key="5">
    <source>
        <dbReference type="Pfam" id="PF01841"/>
    </source>
</evidence>
<name>Q39VL5_GEOMG</name>
<dbReference type="SUPFAM" id="SSF52058">
    <property type="entry name" value="L domain-like"/>
    <property type="match status" value="1"/>
</dbReference>
<dbReference type="STRING" id="269799.Gmet_1475"/>
<keyword evidence="3" id="KW-0472">Membrane</keyword>
<dbReference type="eggNOG" id="COG4886">
    <property type="taxonomic scope" value="Bacteria"/>
</dbReference>
<organism evidence="8 9">
    <name type="scientific">Geobacter metallireducens (strain ATCC 53774 / DSM 7210 / GS-15)</name>
    <dbReference type="NCBI Taxonomy" id="269799"/>
    <lineage>
        <taxon>Bacteria</taxon>
        <taxon>Pseudomonadati</taxon>
        <taxon>Thermodesulfobacteriota</taxon>
        <taxon>Desulfuromonadia</taxon>
        <taxon>Geobacterales</taxon>
        <taxon>Geobacteraceae</taxon>
        <taxon>Geobacter</taxon>
    </lineage>
</organism>
<dbReference type="InterPro" id="IPR002931">
    <property type="entry name" value="Transglutaminase-like"/>
</dbReference>
<dbReference type="InterPro" id="IPR056823">
    <property type="entry name" value="TEN-like_YD-shell"/>
</dbReference>
<keyword evidence="3" id="KW-0812">Transmembrane</keyword>
<feature type="transmembrane region" description="Helical" evidence="3">
    <location>
        <begin position="162"/>
        <end position="182"/>
    </location>
</feature>
<accession>Q39VL5</accession>
<dbReference type="Gene3D" id="3.10.620.30">
    <property type="match status" value="1"/>
</dbReference>
<dbReference type="InterPro" id="IPR038765">
    <property type="entry name" value="Papain-like_cys_pep_sf"/>
</dbReference>
<dbReference type="InterPro" id="IPR013783">
    <property type="entry name" value="Ig-like_fold"/>
</dbReference>
<dbReference type="InterPro" id="IPR006530">
    <property type="entry name" value="YD"/>
</dbReference>
<feature type="transmembrane region" description="Helical" evidence="3">
    <location>
        <begin position="194"/>
        <end position="212"/>
    </location>
</feature>
<dbReference type="RefSeq" id="WP_004511593.1">
    <property type="nucleotide sequence ID" value="NC_007517.1"/>
</dbReference>
<feature type="domain" description="DUF6531" evidence="6">
    <location>
        <begin position="1246"/>
        <end position="1301"/>
    </location>
</feature>
<dbReference type="Gene3D" id="2.180.10.10">
    <property type="entry name" value="RHS repeat-associated core"/>
    <property type="match status" value="2"/>
</dbReference>
<dbReference type="Pfam" id="PF05593">
    <property type="entry name" value="RHS_repeat"/>
    <property type="match status" value="5"/>
</dbReference>
<dbReference type="Gene3D" id="2.60.40.10">
    <property type="entry name" value="Immunoglobulins"/>
    <property type="match status" value="2"/>
</dbReference>
<dbReference type="KEGG" id="gme:Gmet_1475"/>
<dbReference type="Proteomes" id="UP000007073">
    <property type="component" value="Chromosome"/>
</dbReference>
<evidence type="ECO:0000313" key="9">
    <source>
        <dbReference type="Proteomes" id="UP000007073"/>
    </source>
</evidence>
<evidence type="ECO:0000256" key="2">
    <source>
        <dbReference type="SAM" id="MobiDB-lite"/>
    </source>
</evidence>
<evidence type="ECO:0000259" key="6">
    <source>
        <dbReference type="Pfam" id="PF20148"/>
    </source>
</evidence>
<dbReference type="eggNOG" id="COG1305">
    <property type="taxonomic scope" value="Bacteria"/>
</dbReference>
<dbReference type="Gene3D" id="3.80.10.10">
    <property type="entry name" value="Ribonuclease Inhibitor"/>
    <property type="match status" value="1"/>
</dbReference>
<evidence type="ECO:0000256" key="4">
    <source>
        <dbReference type="SAM" id="SignalP"/>
    </source>
</evidence>
<keyword evidence="3" id="KW-1133">Transmembrane helix</keyword>
<evidence type="ECO:0000256" key="3">
    <source>
        <dbReference type="SAM" id="Phobius"/>
    </source>
</evidence>
<dbReference type="InterPro" id="IPR001611">
    <property type="entry name" value="Leu-rich_rpt"/>
</dbReference>
<feature type="region of interest" description="Disordered" evidence="2">
    <location>
        <begin position="2271"/>
        <end position="2294"/>
    </location>
</feature>
<dbReference type="InterPro" id="IPR045351">
    <property type="entry name" value="DUF6531"/>
</dbReference>
<dbReference type="HOGENOM" id="CLU_232692_0_0_7"/>
<dbReference type="NCBIfam" id="NF012200">
    <property type="entry name" value="choice_anch_D"/>
    <property type="match status" value="1"/>
</dbReference>
<reference evidence="8 9" key="2">
    <citation type="journal article" date="2009" name="BMC Microbiol.">
        <title>The genome sequence of Geobacter metallireducens: features of metabolism, physiology and regulation common and dissimilar to Geobacter sulfurreducens.</title>
        <authorList>
            <person name="Aklujkar M."/>
            <person name="Krushkal J."/>
            <person name="DiBartolo G."/>
            <person name="Lapidus A."/>
            <person name="Land M.L."/>
            <person name="Lovley D.R."/>
        </authorList>
    </citation>
    <scope>NUCLEOTIDE SEQUENCE [LARGE SCALE GENOMIC DNA]</scope>
    <source>
        <strain evidence="9">ATCC 53774 / DSM 7210 / GS-15</strain>
    </source>
</reference>
<feature type="signal peptide" evidence="4">
    <location>
        <begin position="1"/>
        <end position="25"/>
    </location>
</feature>
<dbReference type="InterPro" id="IPR031325">
    <property type="entry name" value="RHS_repeat"/>
</dbReference>
<dbReference type="Pfam" id="PF20148">
    <property type="entry name" value="DUF6531"/>
    <property type="match status" value="1"/>
</dbReference>
<reference evidence="8 9" key="1">
    <citation type="submission" date="2005-10" db="EMBL/GenBank/DDBJ databases">
        <title>Complete sequence of Geobacter metallireducens GS-15.</title>
        <authorList>
            <consortium name="US DOE Joint Genome Institute"/>
            <person name="Copeland A."/>
            <person name="Lucas S."/>
            <person name="Lapidus A."/>
            <person name="Barry K."/>
            <person name="Detter J.C."/>
            <person name="Glavina T."/>
            <person name="Hammon N."/>
            <person name="Israni S."/>
            <person name="Pitluck S."/>
            <person name="Di Bartolo G."/>
            <person name="Chain P."/>
            <person name="Schmutz J."/>
            <person name="Larimer F."/>
            <person name="Land M."/>
            <person name="Kyrpides N."/>
            <person name="Ivanova N."/>
            <person name="Richardson P."/>
        </authorList>
    </citation>
    <scope>NUCLEOTIDE SEQUENCE [LARGE SCALE GENOMIC DNA]</scope>
    <source>
        <strain evidence="9">ATCC 53774 / DSM 7210 / GS-15</strain>
    </source>
</reference>
<evidence type="ECO:0000256" key="1">
    <source>
        <dbReference type="ARBA" id="ARBA00022737"/>
    </source>
</evidence>
<protein>
    <submittedName>
        <fullName evidence="8">RHS repeat protein</fullName>
    </submittedName>
</protein>
<keyword evidence="9" id="KW-1185">Reference proteome</keyword>
<feature type="domain" description="Transglutaminase-like" evidence="5">
    <location>
        <begin position="269"/>
        <end position="336"/>
    </location>
</feature>
<evidence type="ECO:0000259" key="7">
    <source>
        <dbReference type="Pfam" id="PF25023"/>
    </source>
</evidence>
<keyword evidence="4" id="KW-0732">Signal</keyword>
<keyword evidence="1" id="KW-0677">Repeat</keyword>
<evidence type="ECO:0000313" key="8">
    <source>
        <dbReference type="EMBL" id="ABB31709.1"/>
    </source>
</evidence>
<dbReference type="PANTHER" id="PTHR32305">
    <property type="match status" value="1"/>
</dbReference>
<feature type="chain" id="PRO_5004223177" evidence="4">
    <location>
        <begin position="26"/>
        <end position="2294"/>
    </location>
</feature>
<dbReference type="PANTHER" id="PTHR32305:SF15">
    <property type="entry name" value="PROTEIN RHSA-RELATED"/>
    <property type="match status" value="1"/>
</dbReference>
<sequence length="2294" mass="244934">MGGTRYLIVGILLMAVLSLCRASFADTVTYGYDDFGRLTAMTTVDATRLTRISYLYDNVGNFTNQTVTVGILVNMPDANLRNAVCSALGKNPSDPLTRDDLALLTTLSAAGKGISDLTGLEWAVNLTSADLRNNNITSTAPLAGLTKLTVLQLDGNPVATTAAVPAMGTVGLVLATLLLMLLTMSQRFRLPGRFIALLGLCFSLSVTTVNAADGPAGPGWLEVQGTPVTPQEADAFYQAKGVIQPLSAPLGSITPQSATTATPEIAALARSLKNDPRLIYEYVRNNVDYAPYFGSLKGATLTAIEGSGNDFDQASLMISLLRASGYTAQYVYGTMTIPVGGDPNQKDMQHWLGVDATSSVIGTVLANGGIPYSQSGTSFTVNRVWAQATIAGATYLFDPAFKPHQTITGIDLKTAMGYSTSGLLAAAGGTVGTDYVQSLNEAGLKSALDGYTLNLAAYIRANYPNAKTSEIIGGSAIVPQTLAAFPTSLDFATTVTATWTDIPDAYVHKVRIQHGKIDQTLNIPDLAGQKLSIVYRTGSITTASAVAAPATTEPQVNLAPLPTATTPVDGQLTITPAGPTDTTLPNIIVPGSYLDGSKTIVPMATGSANFGSIYPASAGASSTSMTWGPITNPNSVTVQIVVTLTSNPQGAYSITQYAGTNNVAPGASISPKVVFSNAGQTAGTKTGQLHIQWFYNGTPITGADSYYDLTGYVANAMSLGGYGLNAQAYMNTPYTGNARLSNNGSLPLAVTAKTLTGTGAARFQLVSGTAATTLAASTFQDIPVTYLADVHGTQTASINMGFTYDGMTYSATNYLPLQGQAIYKPDFTGSLGFNAGTPYLAYPVDGTAHLANAGSQPLTVTGFSITGTDAARFTITGGNAAGTIASGGHRDITIRYLANSVGTHSATLHITYTYDGIANSIDLNLVGQTLSTPVAQLWLDDTMLAEELEPVTGVDLSTMTISVMHQYTGSFADQSVNYTLTRGSTYAIVYDFGGSRLGKLLEKRERQMQAYRESGLADTSRQVLTESLNVIGQTWMRDTTLDANLLSQIGGVIDLRQHRFGIVAQETGYYIDVKAQVSTVSPIHGDTIARDAYFRTTGHLASAMEHGVLEQMQANSPAVSTVKLLQLNNAAGKKAFMVTSANYAAIKPQLANYSTDDLNSFQTSVTSGNTLILPENGKIPLQVWSGKGYIDFNMGGTSRHVGMIIGGGYNGGYGAIKAPVAVNTEMAHVNVNLSPQATIPKIGSVDPVDMATGFWMYSNTDLTLSGGAGGLSLRRSYNSGSNNIKDSLGYGWSHNYHLYVEPHSSTPFGLGQRQPVDAAALIVASVATLDVMNGTPDVKSWLTGALIGKWAMDTLTNNAAGCHLETDVLTFVKLPDGSFASPPGVTSTLVKNGSLYQVNERFGRTVTFDGSNNANAMTDADGNGVTFTYTGGKLSKVTDNFGHSLDFTYTGDLLTSVTDKAGRSVAYGYTGTDLTTYTDPEGKVWTYGYDTSHRILTLKNPRTVTTVTNVYDAFGQVQSQTMPRQTGTATYNLYFNGYRNIEEDGTGHQTIYHFDEQKHLLGVENTLGQRTTRYYDGQGHVVAETDPRGFSTGYLYDGNHNLTRVTDPFIRYTDTTYDSQFRLTDVTDPLGHTTHTDYDTKHHPVKTTVYPATGQSIYTQKSYYANGLVNTTTDGRGVITTLTQDTYGNPATSKTSTAPAITYVYDGIGRMTSLTDQEGAKTSFTYDKRSLPTGSTDPLTKNTSLTYYDDGTLWTKTDRNGKTTTFTYTPTGKTNSIAYAGGTSVTYTYDQDDNLTKMLDSLGTTTYGYDDANRLTSTTDPRGFAIGYDRDANGNISRITYPGNKTVSYTYDALNRIKTVTIDWLNKTATYTYDDAGRMLDLTHFNNTYTRYTHDNANRLTALENRLSNAGSPIATYAFTLDGNGNRTGVTQTVPIALNATASNTNFTMNLQKNRLAQAGSTSFTYDNEGQLATRTGDIYTFDDAHRLTNITGSVSYQYKYDGAGNRLEATRNGVTTRYIYDANGNLLAEADGTNAITRYYIYGNGLLAMVASGNQPYCYHFDATGHTVALTDAGANVVNRYAYTPFGAIGNQQETISQPFKYVGKYGVMSEPNGFYYMRARYYDASVGRFISEDPKGFDGGDVNLMVYVGNNPVMLIDPNGLSAFGKIWNLPNTLLGLAWGGIGMLGGAHASIGNNAIQFEKHPFMFGAITLGNTISYAKDFGPNTMLDNGTVGKHESQHTIQGEQLGPLYLPSNILGLAAGQIINGNTHGPANWNERGPQSTPPSPWGGYGK</sequence>
<dbReference type="InterPro" id="IPR022385">
    <property type="entry name" value="Rhs_assc_core"/>
</dbReference>
<gene>
    <name evidence="8" type="ordered locus">Gmet_1475</name>
</gene>
<dbReference type="InterPro" id="IPR032675">
    <property type="entry name" value="LRR_dom_sf"/>
</dbReference>
<dbReference type="NCBIfam" id="TIGR01643">
    <property type="entry name" value="YD_repeat_2x"/>
    <property type="match status" value="4"/>
</dbReference>
<dbReference type="SUPFAM" id="SSF54001">
    <property type="entry name" value="Cysteine proteinases"/>
    <property type="match status" value="1"/>
</dbReference>
<dbReference type="NCBIfam" id="TIGR03696">
    <property type="entry name" value="Rhs_assc_core"/>
    <property type="match status" value="1"/>
</dbReference>
<dbReference type="eggNOG" id="COG3209">
    <property type="taxonomic scope" value="Bacteria"/>
</dbReference>
<proteinExistence type="predicted"/>
<dbReference type="PROSITE" id="PS51450">
    <property type="entry name" value="LRR"/>
    <property type="match status" value="1"/>
</dbReference>
<feature type="domain" description="Teneurin-like YD-shell" evidence="7">
    <location>
        <begin position="1872"/>
        <end position="2140"/>
    </location>
</feature>
<dbReference type="EMBL" id="CP000148">
    <property type="protein sequence ID" value="ABB31709.1"/>
    <property type="molecule type" value="Genomic_DNA"/>
</dbReference>
<dbReference type="Pfam" id="PF25023">
    <property type="entry name" value="TEN_YD-shell"/>
    <property type="match status" value="1"/>
</dbReference>
<dbReference type="Pfam" id="PF01841">
    <property type="entry name" value="Transglut_core"/>
    <property type="match status" value="1"/>
</dbReference>
<dbReference type="InterPro" id="IPR050708">
    <property type="entry name" value="T6SS_VgrG/RHS"/>
</dbReference>